<evidence type="ECO:0000313" key="2">
    <source>
        <dbReference type="EMBL" id="THG38663.1"/>
    </source>
</evidence>
<dbReference type="InterPro" id="IPR007838">
    <property type="entry name" value="Cell_div_ZapA-like"/>
</dbReference>
<proteinExistence type="predicted"/>
<keyword evidence="2" id="KW-0132">Cell division</keyword>
<organism evidence="2 3">
    <name type="scientific">Sphingomonas olei</name>
    <dbReference type="NCBI Taxonomy" id="1886787"/>
    <lineage>
        <taxon>Bacteria</taxon>
        <taxon>Pseudomonadati</taxon>
        <taxon>Pseudomonadota</taxon>
        <taxon>Alphaproteobacteria</taxon>
        <taxon>Sphingomonadales</taxon>
        <taxon>Sphingomonadaceae</taxon>
        <taxon>Sphingomonas</taxon>
    </lineage>
</organism>
<keyword evidence="2" id="KW-0131">Cell cycle</keyword>
<name>A0ABY2QEV1_9SPHN</name>
<accession>A0ABY2QEV1</accession>
<dbReference type="SUPFAM" id="SSF102829">
    <property type="entry name" value="Cell division protein ZapA-like"/>
    <property type="match status" value="1"/>
</dbReference>
<dbReference type="GO" id="GO:0051301">
    <property type="term" value="P:cell division"/>
    <property type="evidence" value="ECO:0007669"/>
    <property type="project" value="UniProtKB-KW"/>
</dbReference>
<evidence type="ECO:0000256" key="1">
    <source>
        <dbReference type="SAM" id="Coils"/>
    </source>
</evidence>
<dbReference type="Proteomes" id="UP000308038">
    <property type="component" value="Unassembled WGS sequence"/>
</dbReference>
<protein>
    <submittedName>
        <fullName evidence="2">Cell division protein ZapA</fullName>
    </submittedName>
</protein>
<keyword evidence="3" id="KW-1185">Reference proteome</keyword>
<feature type="coiled-coil region" evidence="1">
    <location>
        <begin position="60"/>
        <end position="101"/>
    </location>
</feature>
<keyword evidence="1" id="KW-0175">Coiled coil</keyword>
<reference evidence="2 3" key="1">
    <citation type="submission" date="2019-04" db="EMBL/GenBank/DDBJ databases">
        <title>Microbes associate with the intestines of laboratory mice.</title>
        <authorList>
            <person name="Navarre W."/>
            <person name="Wong E."/>
            <person name="Huang K.C."/>
            <person name="Tropini C."/>
            <person name="Ng K."/>
            <person name="Yu B."/>
        </authorList>
    </citation>
    <scope>NUCLEOTIDE SEQUENCE [LARGE SCALE GENOMIC DNA]</scope>
    <source>
        <strain evidence="2 3">NM83_B4-11</strain>
    </source>
</reference>
<evidence type="ECO:0000313" key="3">
    <source>
        <dbReference type="Proteomes" id="UP000308038"/>
    </source>
</evidence>
<dbReference type="EMBL" id="SSTI01000010">
    <property type="protein sequence ID" value="THG38663.1"/>
    <property type="molecule type" value="Genomic_DNA"/>
</dbReference>
<dbReference type="Pfam" id="PF05164">
    <property type="entry name" value="ZapA"/>
    <property type="match status" value="1"/>
</dbReference>
<sequence>MARVSLDIGGTRWTVNTREGGEAEVQRLGRIVAERWPQALRAAGDGGIPQALLLTALMLADEVSEAQAQLADKATRLEAQSVQIEEQSALLDAQASQLEEQSALLDAQTAQFNDQAAQLATPSVPSDSAQAEAVDLDTLVTIAERLEGLAEALEQPAPND</sequence>
<comment type="caution">
    <text evidence="2">The sequence shown here is derived from an EMBL/GenBank/DDBJ whole genome shotgun (WGS) entry which is preliminary data.</text>
</comment>
<dbReference type="RefSeq" id="WP_136452054.1">
    <property type="nucleotide sequence ID" value="NZ_SSTI01000010.1"/>
</dbReference>
<gene>
    <name evidence="2" type="primary">zapA</name>
    <name evidence="2" type="ORF">E5988_13845</name>
</gene>
<dbReference type="InterPro" id="IPR036192">
    <property type="entry name" value="Cell_div_ZapA-like_sf"/>
</dbReference>